<accession>A0A166XCX7</accession>
<dbReference type="Gene3D" id="3.20.20.70">
    <property type="entry name" value="Aldolase class I"/>
    <property type="match status" value="1"/>
</dbReference>
<dbReference type="GO" id="GO:0044205">
    <property type="term" value="P:'de novo' UMP biosynthetic process"/>
    <property type="evidence" value="ECO:0007669"/>
    <property type="project" value="UniProtKB-UniPathway"/>
</dbReference>
<dbReference type="GO" id="GO:0006351">
    <property type="term" value="P:DNA-templated transcription"/>
    <property type="evidence" value="ECO:0007669"/>
    <property type="project" value="InterPro"/>
</dbReference>
<feature type="binding site" evidence="12">
    <location>
        <position position="338"/>
    </location>
    <ligand>
        <name>substrate</name>
    </ligand>
</feature>
<protein>
    <recommendedName>
        <fullName evidence="4">Orotidine 5'-phosphate decarboxylase</fullName>
        <ecNumber evidence="3">4.1.1.23</ecNumber>
    </recommendedName>
    <alternativeName>
        <fullName evidence="10">OMP decarboxylase</fullName>
    </alternativeName>
    <alternativeName>
        <fullName evidence="9">Uridine 5'-monophosphate synthase</fullName>
    </alternativeName>
</protein>
<dbReference type="AlphaFoldDB" id="A0A166XCX7"/>
<sequence>MTRHHTLKATYASRAQTATHPLNAYLFKLMDLKASNLCLSADVTTARELLYFADKIGPSIVVLKTHYDMVSGWDFHPQTGTGAKLASLARRHGFLIFEDRKFGDIGNTVEMQYIGGSARIIEWAHIVNVNMVPGKASVTSLANAATRWFERYPYEVRTSVSVGTPTAEEFEEIDVGSSGPDDVHGPATRRKEDGRKGSIVSVTTVTQQYEPVNSPRLTKSLVGGDEVLFAGIEEAPMTRGLLILAQMSSAGNFMNKEYTQACVEAAREHKDFVMGFISQETLNTQPDDQFIHMTPGCQLPPEDHDQDEHVQGDGKGQQYNTPQKIIGIAGADIVIVGRGILKAGDPEGEADRYRSAAWKAYTERCDRELPCANCRSRNRETFCSYDRSALSSNNNTGTRVPSSTRSSHASFSSTVSKISQPLSTVAATWGYGQTGPSTISFLKKIETAPSSSSEDQSSLSALSPTCTSREDFAAREKYKSLIRLLPAKVFIDKLVAMFLREFNWQYYFVDADIFLAQLQEWNDLPFSIFSTEGPRGISPDLRVFPAVLFQMIAAALLVLPDNEEEDFVTLKYAANMTFEDLARDYSASGEEIVGLFGKRGLSLTTVQAEFLRASFLKYTANVTESWHMVGIAIRDAQELGMHRDSLDPKTAETGLGPVLENQWLIERRRKMYMILAMWDINMSLILGRPGTVDWRHSFPSLPVDAAAPVDRSRSPIIPRNAENDPPTPLTRALWLHELCLPLRDIQDLEREGPYPKDFSRVDRLHQKIMSIHNSTPSMFRLRDPDTRWDSDPEVGVWIGGSRYYGHLVHGFSLMALHRPYLFHRKESRVEALRASLTMLDMQRSMFGGLSSTSWRNFMLFFGTFDAIVLIASIYILFPHDHSEHKHLSVQHIHWAVERFAAMQHRNPLARAAQGVLRVILGKFTRALGHSASPSKASQTLGSVRDMSDKTTASVSGKAGTNPAVSLPASSHARECTGQGGFEGEDVGNPGLDMPGEAWLSPSEWGVAPDSLSNIMPLFATSDLIYNDLSAVQPGGGVMAAAAEEEEEEEEMGIGAGGVSQWQFGGDIADGTLWQVLNQFQPR</sequence>
<evidence type="ECO:0000256" key="12">
    <source>
        <dbReference type="PIRSR" id="PIRSR614732-2"/>
    </source>
</evidence>
<organism evidence="16 17">
    <name type="scientific">Metarhizium rileyi (strain RCEF 4871)</name>
    <name type="common">Nomuraea rileyi</name>
    <dbReference type="NCBI Taxonomy" id="1649241"/>
    <lineage>
        <taxon>Eukaryota</taxon>
        <taxon>Fungi</taxon>
        <taxon>Dikarya</taxon>
        <taxon>Ascomycota</taxon>
        <taxon>Pezizomycotina</taxon>
        <taxon>Sordariomycetes</taxon>
        <taxon>Hypocreomycetidae</taxon>
        <taxon>Hypocreales</taxon>
        <taxon>Clavicipitaceae</taxon>
        <taxon>Metarhizium</taxon>
    </lineage>
</organism>
<gene>
    <name evidence="16" type="ORF">NOR_07864</name>
</gene>
<dbReference type="InterPro" id="IPR011060">
    <property type="entry name" value="RibuloseP-bd_barrel"/>
</dbReference>
<dbReference type="PANTHER" id="PTHR32119">
    <property type="entry name" value="OROTIDINE 5'-PHOSPHATE DECARBOXYLASE"/>
    <property type="match status" value="1"/>
</dbReference>
<reference evidence="16 17" key="1">
    <citation type="journal article" date="2016" name="Genome Biol. Evol.">
        <title>Divergent and convergent evolution of fungal pathogenicity.</title>
        <authorList>
            <person name="Shang Y."/>
            <person name="Xiao G."/>
            <person name="Zheng P."/>
            <person name="Cen K."/>
            <person name="Zhan S."/>
            <person name="Wang C."/>
        </authorList>
    </citation>
    <scope>NUCLEOTIDE SEQUENCE [LARGE SCALE GENOMIC DNA]</scope>
    <source>
        <strain evidence="16 17">RCEF 4871</strain>
    </source>
</reference>
<dbReference type="PROSITE" id="PS00156">
    <property type="entry name" value="OMPDECASE"/>
    <property type="match status" value="1"/>
</dbReference>
<evidence type="ECO:0000256" key="1">
    <source>
        <dbReference type="ARBA" id="ARBA00004861"/>
    </source>
</evidence>
<dbReference type="PANTHER" id="PTHR32119:SF2">
    <property type="entry name" value="OROTIDINE 5'-PHOSPHATE DECARBOXYLASE"/>
    <property type="match status" value="1"/>
</dbReference>
<evidence type="ECO:0000313" key="17">
    <source>
        <dbReference type="Proteomes" id="UP000243498"/>
    </source>
</evidence>
<dbReference type="SUPFAM" id="SSF51366">
    <property type="entry name" value="Ribulose-phoshate binding barrel"/>
    <property type="match status" value="1"/>
</dbReference>
<feature type="active site" description="For OMPdecase activity" evidence="11">
    <location>
        <position position="104"/>
    </location>
</feature>
<dbReference type="InterPro" id="IPR013785">
    <property type="entry name" value="Aldolase_TIM"/>
</dbReference>
<evidence type="ECO:0000256" key="9">
    <source>
        <dbReference type="ARBA" id="ARBA00031744"/>
    </source>
</evidence>
<comment type="caution">
    <text evidence="16">The sequence shown here is derived from an EMBL/GenBank/DDBJ whole genome shotgun (WGS) entry which is preliminary data.</text>
</comment>
<keyword evidence="8" id="KW-0539">Nucleus</keyword>
<feature type="binding site" evidence="12">
    <location>
        <position position="337"/>
    </location>
    <ligand>
        <name>substrate</name>
    </ligand>
</feature>
<feature type="region of interest" description="Disordered" evidence="13">
    <location>
        <begin position="929"/>
        <end position="987"/>
    </location>
</feature>
<name>A0A166XCX7_METRR</name>
<dbReference type="InterPro" id="IPR014732">
    <property type="entry name" value="OMPdecase"/>
</dbReference>
<dbReference type="GO" id="GO:0005829">
    <property type="term" value="C:cytosol"/>
    <property type="evidence" value="ECO:0007669"/>
    <property type="project" value="TreeGrafter"/>
</dbReference>
<dbReference type="InterPro" id="IPR007219">
    <property type="entry name" value="XnlR_reg_dom"/>
</dbReference>
<dbReference type="EMBL" id="AZHC01000040">
    <property type="protein sequence ID" value="OAA35673.1"/>
    <property type="molecule type" value="Genomic_DNA"/>
</dbReference>
<dbReference type="GO" id="GO:0008270">
    <property type="term" value="F:zinc ion binding"/>
    <property type="evidence" value="ECO:0007669"/>
    <property type="project" value="InterPro"/>
</dbReference>
<dbReference type="CDD" id="cd04725">
    <property type="entry name" value="OMP_decarboxylase_like"/>
    <property type="match status" value="1"/>
</dbReference>
<evidence type="ECO:0000256" key="8">
    <source>
        <dbReference type="ARBA" id="ARBA00023242"/>
    </source>
</evidence>
<evidence type="ECO:0000256" key="3">
    <source>
        <dbReference type="ARBA" id="ARBA00012321"/>
    </source>
</evidence>
<dbReference type="STRING" id="1081105.A0A166XCX7"/>
<keyword evidence="17" id="KW-1185">Reference proteome</keyword>
<feature type="active site" description="For OMPdecase activity" evidence="11">
    <location>
        <position position="99"/>
    </location>
</feature>
<dbReference type="GO" id="GO:0004590">
    <property type="term" value="F:orotidine-5'-phosphate decarboxylase activity"/>
    <property type="evidence" value="ECO:0007669"/>
    <property type="project" value="UniProtKB-EC"/>
</dbReference>
<evidence type="ECO:0000256" key="11">
    <source>
        <dbReference type="PIRSR" id="PIRSR614732-1"/>
    </source>
</evidence>
<evidence type="ECO:0000259" key="14">
    <source>
        <dbReference type="SMART" id="SM00906"/>
    </source>
</evidence>
<dbReference type="Pfam" id="PF00215">
    <property type="entry name" value="OMPdecase"/>
    <property type="match status" value="1"/>
</dbReference>
<dbReference type="Pfam" id="PF04082">
    <property type="entry name" value="Fungal_trans"/>
    <property type="match status" value="1"/>
</dbReference>
<evidence type="ECO:0000256" key="7">
    <source>
        <dbReference type="ARBA" id="ARBA00023239"/>
    </source>
</evidence>
<proteinExistence type="inferred from homology"/>
<evidence type="ECO:0000259" key="15">
    <source>
        <dbReference type="SMART" id="SM00934"/>
    </source>
</evidence>
<evidence type="ECO:0000256" key="2">
    <source>
        <dbReference type="ARBA" id="ARBA00011018"/>
    </source>
</evidence>
<dbReference type="CDD" id="cd12148">
    <property type="entry name" value="fungal_TF_MHR"/>
    <property type="match status" value="1"/>
</dbReference>
<feature type="region of interest" description="Disordered" evidence="13">
    <location>
        <begin position="170"/>
        <end position="198"/>
    </location>
</feature>
<evidence type="ECO:0000313" key="16">
    <source>
        <dbReference type="EMBL" id="OAA35673.1"/>
    </source>
</evidence>
<feature type="active site" description="For OMPdecase activity" evidence="11">
    <location>
        <position position="101"/>
    </location>
</feature>
<feature type="binding site" evidence="12">
    <location>
        <position position="42"/>
    </location>
    <ligand>
        <name>substrate</name>
    </ligand>
</feature>
<comment type="similarity">
    <text evidence="2">Belongs to the OMP decarboxylase family.</text>
</comment>
<keyword evidence="5" id="KW-0210">Decarboxylase</keyword>
<feature type="binding site" evidence="12">
    <location>
        <position position="64"/>
    </location>
    <ligand>
        <name>substrate</name>
    </ligand>
</feature>
<evidence type="ECO:0000256" key="10">
    <source>
        <dbReference type="ARBA" id="ARBA00033428"/>
    </source>
</evidence>
<dbReference type="InterPro" id="IPR001138">
    <property type="entry name" value="Zn2Cys6_DnaBD"/>
</dbReference>
<dbReference type="GO" id="GO:0000981">
    <property type="term" value="F:DNA-binding transcription factor activity, RNA polymerase II-specific"/>
    <property type="evidence" value="ECO:0007669"/>
    <property type="project" value="InterPro"/>
</dbReference>
<keyword evidence="6" id="KW-0665">Pyrimidine biosynthesis</keyword>
<evidence type="ECO:0000256" key="5">
    <source>
        <dbReference type="ARBA" id="ARBA00022793"/>
    </source>
</evidence>
<evidence type="ECO:0000256" key="4">
    <source>
        <dbReference type="ARBA" id="ARBA00021923"/>
    </source>
</evidence>
<feature type="compositionally biased region" description="Basic and acidic residues" evidence="13">
    <location>
        <begin position="181"/>
        <end position="196"/>
    </location>
</feature>
<feature type="domain" description="Xylanolytic transcriptional activator regulatory" evidence="14">
    <location>
        <begin position="625"/>
        <end position="705"/>
    </location>
</feature>
<evidence type="ECO:0000256" key="6">
    <source>
        <dbReference type="ARBA" id="ARBA00022975"/>
    </source>
</evidence>
<dbReference type="SMART" id="SM00934">
    <property type="entry name" value="OMPdecase"/>
    <property type="match status" value="1"/>
</dbReference>
<dbReference type="CDD" id="cd00067">
    <property type="entry name" value="GAL4"/>
    <property type="match status" value="1"/>
</dbReference>
<dbReference type="SMART" id="SM00906">
    <property type="entry name" value="Fungal_trans"/>
    <property type="match status" value="1"/>
</dbReference>
<dbReference type="UniPathway" id="UPA00070">
    <property type="reaction ID" value="UER00120"/>
</dbReference>
<dbReference type="OrthoDB" id="10263753at2759"/>
<dbReference type="InterPro" id="IPR018089">
    <property type="entry name" value="OMPdecase_AS"/>
</dbReference>
<comment type="pathway">
    <text evidence="1">Pyrimidine metabolism; UMP biosynthesis via de novo pathway; UMP from orotate: step 2/2.</text>
</comment>
<feature type="compositionally biased region" description="Polar residues" evidence="13">
    <location>
        <begin position="931"/>
        <end position="941"/>
    </location>
</feature>
<dbReference type="EC" id="4.1.1.23" evidence="3"/>
<feature type="domain" description="Orotidine 5'-phosphate decarboxylase" evidence="15">
    <location>
        <begin position="36"/>
        <end position="353"/>
    </location>
</feature>
<evidence type="ECO:0000256" key="13">
    <source>
        <dbReference type="SAM" id="MobiDB-lite"/>
    </source>
</evidence>
<keyword evidence="7" id="KW-0456">Lyase</keyword>
<feature type="binding site" evidence="12">
    <location>
        <position position="248"/>
    </location>
    <ligand>
        <name>substrate</name>
    </ligand>
</feature>
<feature type="binding site" evidence="12">
    <location>
        <position position="317"/>
    </location>
    <ligand>
        <name>substrate</name>
    </ligand>
</feature>
<dbReference type="GO" id="GO:0006207">
    <property type="term" value="P:'de novo' pyrimidine nucleobase biosynthetic process"/>
    <property type="evidence" value="ECO:0007669"/>
    <property type="project" value="InterPro"/>
</dbReference>
<dbReference type="Proteomes" id="UP000243498">
    <property type="component" value="Unassembled WGS sequence"/>
</dbReference>
<dbReference type="InterPro" id="IPR001754">
    <property type="entry name" value="OMPdeCOase_dom"/>
</dbReference>
<dbReference type="GO" id="GO:0003677">
    <property type="term" value="F:DNA binding"/>
    <property type="evidence" value="ECO:0007669"/>
    <property type="project" value="InterPro"/>
</dbReference>